<name>A0A819BQ38_9BILA</name>
<dbReference type="InterPro" id="IPR049012">
    <property type="entry name" value="Mutator_transp_dom"/>
</dbReference>
<feature type="region of interest" description="Disordered" evidence="1">
    <location>
        <begin position="1"/>
        <end position="53"/>
    </location>
</feature>
<reference evidence="3" key="1">
    <citation type="submission" date="2021-02" db="EMBL/GenBank/DDBJ databases">
        <authorList>
            <person name="Nowell W R."/>
        </authorList>
    </citation>
    <scope>NUCLEOTIDE SEQUENCE</scope>
</reference>
<accession>A0A819BQ38</accession>
<gene>
    <name evidence="3" type="ORF">KIK155_LOCUS32408</name>
</gene>
<feature type="domain" description="Mutator-like transposase" evidence="2">
    <location>
        <begin position="64"/>
        <end position="393"/>
    </location>
</feature>
<evidence type="ECO:0000313" key="3">
    <source>
        <dbReference type="EMBL" id="CAF3800569.1"/>
    </source>
</evidence>
<feature type="compositionally biased region" description="Basic residues" evidence="1">
    <location>
        <begin position="1"/>
        <end position="19"/>
    </location>
</feature>
<organism evidence="3 4">
    <name type="scientific">Rotaria socialis</name>
    <dbReference type="NCBI Taxonomy" id="392032"/>
    <lineage>
        <taxon>Eukaryota</taxon>
        <taxon>Metazoa</taxon>
        <taxon>Spiralia</taxon>
        <taxon>Gnathifera</taxon>
        <taxon>Rotifera</taxon>
        <taxon>Eurotatoria</taxon>
        <taxon>Bdelloidea</taxon>
        <taxon>Philodinida</taxon>
        <taxon>Philodinidae</taxon>
        <taxon>Rotaria</taxon>
    </lineage>
</organism>
<dbReference type="EMBL" id="CAJNYV010006084">
    <property type="protein sequence ID" value="CAF3800569.1"/>
    <property type="molecule type" value="Genomic_DNA"/>
</dbReference>
<evidence type="ECO:0000313" key="4">
    <source>
        <dbReference type="Proteomes" id="UP000663865"/>
    </source>
</evidence>
<evidence type="ECO:0000256" key="1">
    <source>
        <dbReference type="SAM" id="MobiDB-lite"/>
    </source>
</evidence>
<proteinExistence type="predicted"/>
<comment type="caution">
    <text evidence="3">The sequence shown here is derived from an EMBL/GenBank/DDBJ whole genome shotgun (WGS) entry which is preliminary data.</text>
</comment>
<dbReference type="Proteomes" id="UP000663865">
    <property type="component" value="Unassembled WGS sequence"/>
</dbReference>
<dbReference type="AlphaFoldDB" id="A0A819BQ38"/>
<protein>
    <recommendedName>
        <fullName evidence="2">Mutator-like transposase domain-containing protein</fullName>
    </recommendedName>
</protein>
<sequence length="595" mass="66861">MGKRNNSYKKKSRKSVMKRIRSDNLKRKRDYISSSSANEESIMSMQNESTSSKQNVNDNLNLNLIIHMNSLISLLKQFICSGCNKRWDGSTTIKERNGLYIQLEFMCYNCGFLTRLYSSPKMRNGRRHEINVRLGIGGTLCGLGRSGIMKLLGSLNLPPPVQEHKYRDVQEFILNYVETAQEQSMIDAVYDAISEAGDVEDLTVSGDGAWLTRGFSSLHGIAAICSTTSKPKVIDTNWCSKKCSKCQGAESLRHVNSDLFSTFQENHECQLNFIGASGAMEKEMIYEMFCGSLPKYDIKYISYIGDGDAKVHKYLTTNPPYPGVTIRKLEDTNHFAKRIGKGRLTDGDAIKFKIYFAKAIRESKTDLDKLYEKSWTIFNHHYSTDIEPMHDWCDPQWCKYLQAKSNGQQFTHNSRLAIPRACLDLIKPAFLELCSKTSLARVVGGGSQNTNEAFHSLLWTMVPKHRFCSSTILRTALGLSTIIYNGGYSSLDKLFTSVFSSIGYFSAECFGRLHTARKLLTSKVKKRRKKSATTTTTTTTIMTTTATANNSSSESDDEFSFIPNNNNFADITQGLIALEVSEDDADMDYEPGGDD</sequence>
<dbReference type="Pfam" id="PF20700">
    <property type="entry name" value="Mutator"/>
    <property type="match status" value="1"/>
</dbReference>
<evidence type="ECO:0000259" key="2">
    <source>
        <dbReference type="Pfam" id="PF20700"/>
    </source>
</evidence>
<feature type="compositionally biased region" description="Low complexity" evidence="1">
    <location>
        <begin position="32"/>
        <end position="45"/>
    </location>
</feature>